<dbReference type="Gene3D" id="3.90.550.10">
    <property type="entry name" value="Spore Coat Polysaccharide Biosynthesis Protein SpsA, Chain A"/>
    <property type="match status" value="1"/>
</dbReference>
<protein>
    <submittedName>
        <fullName evidence="2">Glycosyl transferase family 2</fullName>
    </submittedName>
</protein>
<dbReference type="EMBL" id="CP001281">
    <property type="protein sequence ID" value="ACR02486.1"/>
    <property type="molecule type" value="Genomic_DNA"/>
</dbReference>
<keyword evidence="2" id="KW-0808">Transferase</keyword>
<keyword evidence="3" id="KW-1185">Reference proteome</keyword>
<evidence type="ECO:0000259" key="1">
    <source>
        <dbReference type="Pfam" id="PF00535"/>
    </source>
</evidence>
<dbReference type="Pfam" id="PF00535">
    <property type="entry name" value="Glycos_transf_2"/>
    <property type="match status" value="1"/>
</dbReference>
<reference evidence="2 3" key="2">
    <citation type="journal article" date="2012" name="Stand. Genomic Sci.">
        <title>Complete genome sequence of Thauera aminoaromatica strain MZ1T.</title>
        <authorList>
            <person name="Jiang K."/>
            <person name="Sanseverino J."/>
            <person name="Chauhan A."/>
            <person name="Lucas S."/>
            <person name="Copeland A."/>
            <person name="Lapidus A."/>
            <person name="Del Rio T.G."/>
            <person name="Dalin E."/>
            <person name="Tice H."/>
            <person name="Bruce D."/>
            <person name="Goodwin L."/>
            <person name="Pitluck S."/>
            <person name="Sims D."/>
            <person name="Brettin T."/>
            <person name="Detter J.C."/>
            <person name="Han C."/>
            <person name="Chang Y.J."/>
            <person name="Larimer F."/>
            <person name="Land M."/>
            <person name="Hauser L."/>
            <person name="Kyrpides N.C."/>
            <person name="Mikhailova N."/>
            <person name="Moser S."/>
            <person name="Jegier P."/>
            <person name="Close D."/>
            <person name="Debruyn J.M."/>
            <person name="Wang Y."/>
            <person name="Layton A.C."/>
            <person name="Allen M.S."/>
            <person name="Sayler G.S."/>
        </authorList>
    </citation>
    <scope>NUCLEOTIDE SEQUENCE [LARGE SCALE GENOMIC DNA]</scope>
    <source>
        <strain evidence="2 3">MZ1T</strain>
    </source>
</reference>
<accession>C4KD75</accession>
<dbReference type="Proteomes" id="UP000002186">
    <property type="component" value="Chromosome"/>
</dbReference>
<dbReference type="STRING" id="85643.Tmz1t_3901"/>
<dbReference type="CAZy" id="GT2">
    <property type="family name" value="Glycosyltransferase Family 2"/>
</dbReference>
<evidence type="ECO:0000313" key="3">
    <source>
        <dbReference type="Proteomes" id="UP000002186"/>
    </source>
</evidence>
<organism evidence="2 3">
    <name type="scientific">Thauera aminoaromatica</name>
    <dbReference type="NCBI Taxonomy" id="164330"/>
    <lineage>
        <taxon>Bacteria</taxon>
        <taxon>Pseudomonadati</taxon>
        <taxon>Pseudomonadota</taxon>
        <taxon>Betaproteobacteria</taxon>
        <taxon>Rhodocyclales</taxon>
        <taxon>Zoogloeaceae</taxon>
        <taxon>Thauera</taxon>
    </lineage>
</organism>
<gene>
    <name evidence="2" type="ordered locus">Tmz1t_3901</name>
</gene>
<dbReference type="HOGENOM" id="CLU_025996_2_0_4"/>
<dbReference type="PANTHER" id="PTHR22916:SF3">
    <property type="entry name" value="UDP-GLCNAC:BETAGAL BETA-1,3-N-ACETYLGLUCOSAMINYLTRANSFERASE-LIKE PROTEIN 1"/>
    <property type="match status" value="1"/>
</dbReference>
<evidence type="ECO:0000313" key="2">
    <source>
        <dbReference type="EMBL" id="ACR02486.1"/>
    </source>
</evidence>
<sequence>MQEKIYPLVSIALATYNGQQYLEKQLISLINQDYPNFEIVISDDCSSDNTWSILESYARQDLRIRLLPRDFNRGYVKNFIRAFGECRGQLISPSDQDDIWHPEKTRRLVENMGEATLIYSNNRLIDENDKPLGKTLSDSLKGKMIQGNDSRNLLFCNSICGHAMLFRKDLLSTSEKLDTTLYIDWTIAFLAADKGHIKYLDEVLVDWRQHRRSFTAYNRDNTPLQRENRLRIEEANLNTFSSIKGQNQTFSLATKRAWNAWHKSYLNLSMLIFILKHGRITHKFHSARHPALKYIIGHKLKKILRPNYYEKLD</sequence>
<dbReference type="SUPFAM" id="SSF53448">
    <property type="entry name" value="Nucleotide-diphospho-sugar transferases"/>
    <property type="match status" value="1"/>
</dbReference>
<feature type="domain" description="Glycosyltransferase 2-like" evidence="1">
    <location>
        <begin position="10"/>
        <end position="169"/>
    </location>
</feature>
<dbReference type="GO" id="GO:0016758">
    <property type="term" value="F:hexosyltransferase activity"/>
    <property type="evidence" value="ECO:0007669"/>
    <property type="project" value="UniProtKB-ARBA"/>
</dbReference>
<reference evidence="3" key="1">
    <citation type="submission" date="2009-05" db="EMBL/GenBank/DDBJ databases">
        <title>Complete sequence of chromosome of Thauera sp. MZ1T.</title>
        <authorList>
            <consortium name="US DOE Joint Genome Institute"/>
            <person name="Lucas S."/>
            <person name="Copeland A."/>
            <person name="Lapidus A."/>
            <person name="Glavina del Rio T."/>
            <person name="Dalin E."/>
            <person name="Tice H."/>
            <person name="Bruce D."/>
            <person name="Goodwin L."/>
            <person name="Pitluck S."/>
            <person name="Sims D."/>
            <person name="Brettin T."/>
            <person name="Detter J.C."/>
            <person name="Han C."/>
            <person name="Larimer F."/>
            <person name="Land M."/>
            <person name="Hauser L."/>
            <person name="Kyrpides N."/>
            <person name="Mikhailova N."/>
            <person name="Sayler G.S."/>
        </authorList>
    </citation>
    <scope>NUCLEOTIDE SEQUENCE [LARGE SCALE GENOMIC DNA]</scope>
    <source>
        <strain evidence="3">MZ1T</strain>
    </source>
</reference>
<dbReference type="InterPro" id="IPR029044">
    <property type="entry name" value="Nucleotide-diphossugar_trans"/>
</dbReference>
<dbReference type="PANTHER" id="PTHR22916">
    <property type="entry name" value="GLYCOSYLTRANSFERASE"/>
    <property type="match status" value="1"/>
</dbReference>
<name>C4KD75_THASP</name>
<dbReference type="InterPro" id="IPR001173">
    <property type="entry name" value="Glyco_trans_2-like"/>
</dbReference>
<proteinExistence type="predicted"/>
<dbReference type="KEGG" id="tmz:Tmz1t_3901"/>
<dbReference type="AlphaFoldDB" id="C4KD75"/>
<dbReference type="eggNOG" id="COG1215">
    <property type="taxonomic scope" value="Bacteria"/>
</dbReference>